<dbReference type="PANTHER" id="PTHR46173:SF1">
    <property type="entry name" value="CCA TRNA NUCLEOTIDYLTRANSFERASE 1, MITOCHONDRIAL"/>
    <property type="match status" value="1"/>
</dbReference>
<dbReference type="CDD" id="cd05398">
    <property type="entry name" value="NT_ClassII-CCAase"/>
    <property type="match status" value="1"/>
</dbReference>
<keyword evidence="13" id="KW-1185">Reference proteome</keyword>
<dbReference type="Pfam" id="PF01743">
    <property type="entry name" value="PolyA_pol"/>
    <property type="match status" value="1"/>
</dbReference>
<dbReference type="Gene3D" id="3.30.460.10">
    <property type="entry name" value="Beta Polymerase, domain 2"/>
    <property type="match status" value="1"/>
</dbReference>
<dbReference type="Gene3D" id="1.10.3090.10">
    <property type="entry name" value="cca-adding enzyme, domain 2"/>
    <property type="match status" value="1"/>
</dbReference>
<evidence type="ECO:0000256" key="2">
    <source>
        <dbReference type="ARBA" id="ARBA00007265"/>
    </source>
</evidence>
<dbReference type="SUPFAM" id="SSF81301">
    <property type="entry name" value="Nucleotidyltransferase"/>
    <property type="match status" value="1"/>
</dbReference>
<comment type="cofactor">
    <cofactor evidence="1">
        <name>Mg(2+)</name>
        <dbReference type="ChEBI" id="CHEBI:18420"/>
    </cofactor>
</comment>
<name>A0ABN7SP17_OIKDI</name>
<evidence type="ECO:0000256" key="9">
    <source>
        <dbReference type="RuleBase" id="RU003953"/>
    </source>
</evidence>
<evidence type="ECO:0000259" key="10">
    <source>
        <dbReference type="Pfam" id="PF01743"/>
    </source>
</evidence>
<dbReference type="EMBL" id="OU015569">
    <property type="protein sequence ID" value="CAG5098837.1"/>
    <property type="molecule type" value="Genomic_DNA"/>
</dbReference>
<evidence type="ECO:0000256" key="6">
    <source>
        <dbReference type="ARBA" id="ARBA00022723"/>
    </source>
</evidence>
<dbReference type="InterPro" id="IPR043519">
    <property type="entry name" value="NT_sf"/>
</dbReference>
<evidence type="ECO:0000256" key="5">
    <source>
        <dbReference type="ARBA" id="ARBA00022695"/>
    </source>
</evidence>
<keyword evidence="8" id="KW-0460">Magnesium</keyword>
<feature type="domain" description="Poly A polymerase head" evidence="10">
    <location>
        <begin position="31"/>
        <end position="154"/>
    </location>
</feature>
<reference evidence="12 13" key="1">
    <citation type="submission" date="2021-04" db="EMBL/GenBank/DDBJ databases">
        <authorList>
            <person name="Bliznina A."/>
        </authorList>
    </citation>
    <scope>NUCLEOTIDE SEQUENCE [LARGE SCALE GENOMIC DNA]</scope>
</reference>
<comment type="similarity">
    <text evidence="2 9">Belongs to the tRNA nucleotidyltransferase/poly(A) polymerase family.</text>
</comment>
<dbReference type="InterPro" id="IPR002646">
    <property type="entry name" value="PolA_pol_head_dom"/>
</dbReference>
<keyword evidence="9" id="KW-0694">RNA-binding</keyword>
<dbReference type="InterPro" id="IPR050264">
    <property type="entry name" value="Bact_CCA-adding_enz_type3_sf"/>
</dbReference>
<evidence type="ECO:0000256" key="1">
    <source>
        <dbReference type="ARBA" id="ARBA00001946"/>
    </source>
</evidence>
<sequence>MSLKGEVNFEKLLNPALWRLKRIFDEHSKDLRIAGGAPRDLLLGKCPSDVDLATTATPEEMLEMMEKEKIDTINANGIKHGTVTAHIDEVNYEITTLRIDKVTDGRHAEVEFTTDWRVDANRRDLTINSMFLTFEGEVIDYFNGQEDLKSRNIRFVGHPEERIQEDYLRILRYFRFYSRISEKADNHCREHLLAIKQNAAGLAGISGERIWSEMVKILSQPFDKFFVRYMYELDMAKHMGFPEKISEEQLTRYDSVSLHEHASPMVKVAVLAGSPLMVEMIDKKLKWSKNEFGAAMAITKLASHRVPEENKIEFYLKLRAKLRLNMFTKTEIHKRISSFDEDWAVQLAIYNDETTSVVQAVKDFTIPDCPIPSATSLTTEHGIEKGPLLMIIHSKLRNNWIDGLFAPTKDDLLHKMEAILVKLIEEGIMTPDRKYVKPKKR</sequence>
<evidence type="ECO:0000256" key="3">
    <source>
        <dbReference type="ARBA" id="ARBA00022679"/>
    </source>
</evidence>
<evidence type="ECO:0000313" key="13">
    <source>
        <dbReference type="Proteomes" id="UP001158576"/>
    </source>
</evidence>
<proteinExistence type="inferred from homology"/>
<keyword evidence="7" id="KW-0547">Nucleotide-binding</keyword>
<dbReference type="InterPro" id="IPR032828">
    <property type="entry name" value="PolyA_RNA-bd"/>
</dbReference>
<protein>
    <submittedName>
        <fullName evidence="12">Oidioi.mRNA.OKI2018_I69.XSR.g16022.t1.cds</fullName>
    </submittedName>
</protein>
<dbReference type="Proteomes" id="UP001158576">
    <property type="component" value="Chromosome XSR"/>
</dbReference>
<gene>
    <name evidence="12" type="ORF">OKIOD_LOCUS7580</name>
</gene>
<keyword evidence="4" id="KW-0819">tRNA processing</keyword>
<keyword evidence="5" id="KW-0548">Nucleotidyltransferase</keyword>
<evidence type="ECO:0000256" key="7">
    <source>
        <dbReference type="ARBA" id="ARBA00022741"/>
    </source>
</evidence>
<dbReference type="PANTHER" id="PTHR46173">
    <property type="entry name" value="CCA TRNA NUCLEOTIDYLTRANSFERASE 1, MITOCHONDRIAL"/>
    <property type="match status" value="1"/>
</dbReference>
<evidence type="ECO:0000256" key="8">
    <source>
        <dbReference type="ARBA" id="ARBA00022842"/>
    </source>
</evidence>
<keyword evidence="6" id="KW-0479">Metal-binding</keyword>
<dbReference type="Pfam" id="PF12627">
    <property type="entry name" value="PolyA_pol_RNAbd"/>
    <property type="match status" value="1"/>
</dbReference>
<dbReference type="SUPFAM" id="SSF81891">
    <property type="entry name" value="Poly A polymerase C-terminal region-like"/>
    <property type="match status" value="1"/>
</dbReference>
<evidence type="ECO:0000256" key="4">
    <source>
        <dbReference type="ARBA" id="ARBA00022694"/>
    </source>
</evidence>
<evidence type="ECO:0000313" key="12">
    <source>
        <dbReference type="EMBL" id="CAG5098837.1"/>
    </source>
</evidence>
<keyword evidence="3 9" id="KW-0808">Transferase</keyword>
<evidence type="ECO:0000259" key="11">
    <source>
        <dbReference type="Pfam" id="PF12627"/>
    </source>
</evidence>
<feature type="domain" description="tRNA nucleotidyltransferase/poly(A) polymerase RNA and SrmB- binding" evidence="11">
    <location>
        <begin position="193"/>
        <end position="239"/>
    </location>
</feature>
<accession>A0ABN7SP17</accession>
<organism evidence="12 13">
    <name type="scientific">Oikopleura dioica</name>
    <name type="common">Tunicate</name>
    <dbReference type="NCBI Taxonomy" id="34765"/>
    <lineage>
        <taxon>Eukaryota</taxon>
        <taxon>Metazoa</taxon>
        <taxon>Chordata</taxon>
        <taxon>Tunicata</taxon>
        <taxon>Appendicularia</taxon>
        <taxon>Copelata</taxon>
        <taxon>Oikopleuridae</taxon>
        <taxon>Oikopleura</taxon>
    </lineage>
</organism>